<evidence type="ECO:0000256" key="4">
    <source>
        <dbReference type="ARBA" id="ARBA00022692"/>
    </source>
</evidence>
<dbReference type="InterPro" id="IPR020846">
    <property type="entry name" value="MFS_dom"/>
</dbReference>
<feature type="transmembrane region" description="Helical" evidence="7">
    <location>
        <begin position="404"/>
        <end position="425"/>
    </location>
</feature>
<comment type="subcellular location">
    <subcellularLocation>
        <location evidence="1">Membrane</location>
        <topology evidence="1">Multi-pass membrane protein</topology>
    </subcellularLocation>
</comment>
<organism evidence="9 10">
    <name type="scientific">Lithohypha guttulata</name>
    <dbReference type="NCBI Taxonomy" id="1690604"/>
    <lineage>
        <taxon>Eukaryota</taxon>
        <taxon>Fungi</taxon>
        <taxon>Dikarya</taxon>
        <taxon>Ascomycota</taxon>
        <taxon>Pezizomycotina</taxon>
        <taxon>Eurotiomycetes</taxon>
        <taxon>Chaetothyriomycetidae</taxon>
        <taxon>Chaetothyriales</taxon>
        <taxon>Trichomeriaceae</taxon>
        <taxon>Lithohypha</taxon>
    </lineage>
</organism>
<dbReference type="PROSITE" id="PS00216">
    <property type="entry name" value="SUGAR_TRANSPORT_1"/>
    <property type="match status" value="1"/>
</dbReference>
<keyword evidence="6 7" id="KW-0472">Membrane</keyword>
<dbReference type="PROSITE" id="PS50850">
    <property type="entry name" value="MFS"/>
    <property type="match status" value="1"/>
</dbReference>
<sequence length="502" mass="55848">MFGKSGNFLGLRGTRLQIAVGIIAGVDFLLFGYDQGVTGGLLTLESFERHFPTITPSATSDPAEASNRATYQGITVASYNLGCFCGAVACIFVGNPLGRRRTIFLGTCIMVVGAILQASSYQLAQFVIGRIVTGVGNGLNTSTVPVWQSECSRSHRRGQLVMIEGALITGGIMIAYWVDFGFYFLDPNDISWRFPLAFQIVFCFIILAFVLSLPESPRWLIFAGREDEAVNVLGALNGEAHDSQFVKEEFYAIKDTVLEASTSSWRDLFTMGEDRHFHRVVLAYVNQMFQQITGINLITYYIPNVIENEVGLSPFLSKLIAACNGTEYFLASWIAVFTIEKFGRRKLMLFGAATQSICMICLAACDSQALKGNTAAGYAEVVFLFLFNTCFAGQTPVAFESISYQTYIIFAVINAFIFPVVYYFYPETAYRSLEEMDAIFVKTKSIFTAVRVAKEEPRRYGKNGEVLINYDETDMAHRRRSSVADARQHRFEKHGGPENEDV</sequence>
<evidence type="ECO:0000256" key="7">
    <source>
        <dbReference type="SAM" id="Phobius"/>
    </source>
</evidence>
<gene>
    <name evidence="9" type="ORF">LTR24_005910</name>
</gene>
<evidence type="ECO:0000313" key="10">
    <source>
        <dbReference type="Proteomes" id="UP001345013"/>
    </source>
</evidence>
<evidence type="ECO:0000256" key="2">
    <source>
        <dbReference type="ARBA" id="ARBA00010992"/>
    </source>
</evidence>
<comment type="caution">
    <text evidence="9">The sequence shown here is derived from an EMBL/GenBank/DDBJ whole genome shotgun (WGS) entry which is preliminary data.</text>
</comment>
<feature type="domain" description="Major facilitator superfamily (MFS) profile" evidence="8">
    <location>
        <begin position="20"/>
        <end position="502"/>
    </location>
</feature>
<evidence type="ECO:0000256" key="6">
    <source>
        <dbReference type="ARBA" id="ARBA00023136"/>
    </source>
</evidence>
<feature type="transmembrane region" description="Helical" evidence="7">
    <location>
        <begin position="16"/>
        <end position="33"/>
    </location>
</feature>
<name>A0ABR0K7I0_9EURO</name>
<dbReference type="Proteomes" id="UP001345013">
    <property type="component" value="Unassembled WGS sequence"/>
</dbReference>
<dbReference type="InterPro" id="IPR005828">
    <property type="entry name" value="MFS_sugar_transport-like"/>
</dbReference>
<keyword evidence="4 7" id="KW-0812">Transmembrane</keyword>
<reference evidence="9 10" key="1">
    <citation type="submission" date="2023-08" db="EMBL/GenBank/DDBJ databases">
        <title>Black Yeasts Isolated from many extreme environments.</title>
        <authorList>
            <person name="Coleine C."/>
            <person name="Stajich J.E."/>
            <person name="Selbmann L."/>
        </authorList>
    </citation>
    <scope>NUCLEOTIDE SEQUENCE [LARGE SCALE GENOMIC DNA]</scope>
    <source>
        <strain evidence="9 10">CCFEE 5885</strain>
    </source>
</reference>
<dbReference type="InterPro" id="IPR003663">
    <property type="entry name" value="Sugar/inositol_transpt"/>
</dbReference>
<dbReference type="PRINTS" id="PR00171">
    <property type="entry name" value="SUGRTRNSPORT"/>
</dbReference>
<dbReference type="EMBL" id="JAVRRG010000071">
    <property type="protein sequence ID" value="KAK5089749.1"/>
    <property type="molecule type" value="Genomic_DNA"/>
</dbReference>
<evidence type="ECO:0000313" key="9">
    <source>
        <dbReference type="EMBL" id="KAK5089749.1"/>
    </source>
</evidence>
<comment type="similarity">
    <text evidence="2">Belongs to the major facilitator superfamily. Sugar transporter (TC 2.A.1.1) family.</text>
</comment>
<evidence type="ECO:0000256" key="1">
    <source>
        <dbReference type="ARBA" id="ARBA00004141"/>
    </source>
</evidence>
<proteinExistence type="inferred from homology"/>
<dbReference type="PANTHER" id="PTHR48022">
    <property type="entry name" value="PLASTIDIC GLUCOSE TRANSPORTER 4"/>
    <property type="match status" value="1"/>
</dbReference>
<feature type="transmembrane region" description="Helical" evidence="7">
    <location>
        <begin position="76"/>
        <end position="95"/>
    </location>
</feature>
<dbReference type="InterPro" id="IPR005829">
    <property type="entry name" value="Sugar_transporter_CS"/>
</dbReference>
<dbReference type="InterPro" id="IPR050360">
    <property type="entry name" value="MFS_Sugar_Transporters"/>
</dbReference>
<keyword evidence="3" id="KW-0813">Transport</keyword>
<feature type="transmembrane region" description="Helical" evidence="7">
    <location>
        <begin position="159"/>
        <end position="178"/>
    </location>
</feature>
<dbReference type="PANTHER" id="PTHR48022:SF68">
    <property type="entry name" value="MAJOR FACILITATOR SUPERFAMILY (MFS) PROFILE DOMAIN-CONTAINING PROTEIN-RELATED"/>
    <property type="match status" value="1"/>
</dbReference>
<dbReference type="Pfam" id="PF00083">
    <property type="entry name" value="Sugar_tr"/>
    <property type="match status" value="1"/>
</dbReference>
<feature type="transmembrane region" description="Helical" evidence="7">
    <location>
        <begin position="190"/>
        <end position="211"/>
    </location>
</feature>
<dbReference type="InterPro" id="IPR036259">
    <property type="entry name" value="MFS_trans_sf"/>
</dbReference>
<accession>A0ABR0K7I0</accession>
<dbReference type="Gene3D" id="1.20.1250.20">
    <property type="entry name" value="MFS general substrate transporter like domains"/>
    <property type="match status" value="1"/>
</dbReference>
<evidence type="ECO:0000256" key="3">
    <source>
        <dbReference type="ARBA" id="ARBA00022448"/>
    </source>
</evidence>
<feature type="transmembrane region" description="Helical" evidence="7">
    <location>
        <begin position="102"/>
        <end position="121"/>
    </location>
</feature>
<dbReference type="SUPFAM" id="SSF103473">
    <property type="entry name" value="MFS general substrate transporter"/>
    <property type="match status" value="1"/>
</dbReference>
<evidence type="ECO:0000256" key="5">
    <source>
        <dbReference type="ARBA" id="ARBA00022989"/>
    </source>
</evidence>
<feature type="transmembrane region" description="Helical" evidence="7">
    <location>
        <begin position="375"/>
        <end position="392"/>
    </location>
</feature>
<evidence type="ECO:0000259" key="8">
    <source>
        <dbReference type="PROSITE" id="PS50850"/>
    </source>
</evidence>
<keyword evidence="10" id="KW-1185">Reference proteome</keyword>
<protein>
    <recommendedName>
        <fullName evidence="8">Major facilitator superfamily (MFS) profile domain-containing protein</fullName>
    </recommendedName>
</protein>
<keyword evidence="5 7" id="KW-1133">Transmembrane helix</keyword>